<evidence type="ECO:0000259" key="8">
    <source>
        <dbReference type="Pfam" id="PF04085"/>
    </source>
</evidence>
<reference evidence="9" key="2">
    <citation type="submission" date="2020-09" db="EMBL/GenBank/DDBJ databases">
        <authorList>
            <person name="Sun Q."/>
            <person name="Kim S."/>
        </authorList>
    </citation>
    <scope>NUCLEOTIDE SEQUENCE</scope>
    <source>
        <strain evidence="9">KCTC 42590</strain>
    </source>
</reference>
<sequence length="303" mass="32831">MQEISSRTARTPIGAMQRVGGKGRLVFYFYIALSATLMTLEAFGAGAPRVIRAYANDIVLPVLILLEKPIDASQKLFERLAGVSDVFLENQSLREENESLKLWRASAQQLARENESLRRMLKVPVSHIPALATARVVGVGGGAFERSILINAGSKDTIRRNAPVVNEEGLVGRVLDVGYMSSRVLLITDLNSRVPVRIDGSGILAIIEGQNSQLLKLTFMNEDKIPAVGEQLFTSGHGGAFPANIPVGTVHSVVDGQIFVETTALMTRLDFLRVLDYQTLPPEAVRPDEQTAAPAQPEGETGS</sequence>
<gene>
    <name evidence="9" type="ORF">GCM10017044_27510</name>
</gene>
<feature type="transmembrane region" description="Helical" evidence="7">
    <location>
        <begin position="25"/>
        <end position="47"/>
    </location>
</feature>
<dbReference type="Proteomes" id="UP000630923">
    <property type="component" value="Unassembled WGS sequence"/>
</dbReference>
<dbReference type="PANTHER" id="PTHR34138">
    <property type="entry name" value="CELL SHAPE-DETERMINING PROTEIN MREC"/>
    <property type="match status" value="1"/>
</dbReference>
<dbReference type="RefSeq" id="WP_191253922.1">
    <property type="nucleotide sequence ID" value="NZ_BNCI01000002.1"/>
</dbReference>
<comment type="similarity">
    <text evidence="1">Belongs to the MreC family.</text>
</comment>
<dbReference type="Gene3D" id="2.40.10.350">
    <property type="entry name" value="Rod shape-determining protein MreC, domain 2"/>
    <property type="match status" value="1"/>
</dbReference>
<evidence type="ECO:0000256" key="7">
    <source>
        <dbReference type="SAM" id="Phobius"/>
    </source>
</evidence>
<feature type="coiled-coil region" evidence="5">
    <location>
        <begin position="93"/>
        <end position="120"/>
    </location>
</feature>
<dbReference type="Pfam" id="PF04085">
    <property type="entry name" value="MreC"/>
    <property type="match status" value="1"/>
</dbReference>
<evidence type="ECO:0000313" key="10">
    <source>
        <dbReference type="Proteomes" id="UP000630923"/>
    </source>
</evidence>
<dbReference type="PANTHER" id="PTHR34138:SF1">
    <property type="entry name" value="CELL SHAPE-DETERMINING PROTEIN MREC"/>
    <property type="match status" value="1"/>
</dbReference>
<dbReference type="InterPro" id="IPR042175">
    <property type="entry name" value="Cell/Rod_MreC_2"/>
</dbReference>
<keyword evidence="7" id="KW-0472">Membrane</keyword>
<proteinExistence type="inferred from homology"/>
<dbReference type="InterPro" id="IPR007221">
    <property type="entry name" value="MreC"/>
</dbReference>
<dbReference type="InterPro" id="IPR055342">
    <property type="entry name" value="MreC_beta-barrel_core"/>
</dbReference>
<evidence type="ECO:0000256" key="2">
    <source>
        <dbReference type="ARBA" id="ARBA00013855"/>
    </source>
</evidence>
<keyword evidence="7" id="KW-0812">Transmembrane</keyword>
<dbReference type="AlphaFoldDB" id="A0A919AXL8"/>
<evidence type="ECO:0000313" key="9">
    <source>
        <dbReference type="EMBL" id="GHF30625.1"/>
    </source>
</evidence>
<evidence type="ECO:0000256" key="3">
    <source>
        <dbReference type="ARBA" id="ARBA00022960"/>
    </source>
</evidence>
<dbReference type="EMBL" id="BNCI01000002">
    <property type="protein sequence ID" value="GHF30625.1"/>
    <property type="molecule type" value="Genomic_DNA"/>
</dbReference>
<dbReference type="Gene3D" id="2.40.10.340">
    <property type="entry name" value="Rod shape-determining protein MreC, domain 1"/>
    <property type="match status" value="1"/>
</dbReference>
<dbReference type="InterPro" id="IPR042177">
    <property type="entry name" value="Cell/Rod_1"/>
</dbReference>
<name>A0A919AXL8_9PROT</name>
<accession>A0A919AXL8</accession>
<evidence type="ECO:0000256" key="4">
    <source>
        <dbReference type="ARBA" id="ARBA00032089"/>
    </source>
</evidence>
<reference evidence="9" key="1">
    <citation type="journal article" date="2014" name="Int. J. Syst. Evol. Microbiol.">
        <title>Complete genome sequence of Corynebacterium casei LMG S-19264T (=DSM 44701T), isolated from a smear-ripened cheese.</title>
        <authorList>
            <consortium name="US DOE Joint Genome Institute (JGI-PGF)"/>
            <person name="Walter F."/>
            <person name="Albersmeier A."/>
            <person name="Kalinowski J."/>
            <person name="Ruckert C."/>
        </authorList>
    </citation>
    <scope>NUCLEOTIDE SEQUENCE</scope>
    <source>
        <strain evidence="9">KCTC 42590</strain>
    </source>
</reference>
<keyword evidence="10" id="KW-1185">Reference proteome</keyword>
<protein>
    <recommendedName>
        <fullName evidence="2">Cell shape-determining protein MreC</fullName>
    </recommendedName>
    <alternativeName>
        <fullName evidence="4">Cell shape protein MreC</fullName>
    </alternativeName>
</protein>
<organism evidence="9 10">
    <name type="scientific">Kordiimonas sediminis</name>
    <dbReference type="NCBI Taxonomy" id="1735581"/>
    <lineage>
        <taxon>Bacteria</taxon>
        <taxon>Pseudomonadati</taxon>
        <taxon>Pseudomonadota</taxon>
        <taxon>Alphaproteobacteria</taxon>
        <taxon>Kordiimonadales</taxon>
        <taxon>Kordiimonadaceae</taxon>
        <taxon>Kordiimonas</taxon>
    </lineage>
</organism>
<dbReference type="GO" id="GO:0005886">
    <property type="term" value="C:plasma membrane"/>
    <property type="evidence" value="ECO:0007669"/>
    <property type="project" value="TreeGrafter"/>
</dbReference>
<keyword evidence="3" id="KW-0133">Cell shape</keyword>
<comment type="caution">
    <text evidence="9">The sequence shown here is derived from an EMBL/GenBank/DDBJ whole genome shotgun (WGS) entry which is preliminary data.</text>
</comment>
<dbReference type="GO" id="GO:0008360">
    <property type="term" value="P:regulation of cell shape"/>
    <property type="evidence" value="ECO:0007669"/>
    <property type="project" value="UniProtKB-KW"/>
</dbReference>
<keyword evidence="7" id="KW-1133">Transmembrane helix</keyword>
<evidence type="ECO:0000256" key="6">
    <source>
        <dbReference type="SAM" id="MobiDB-lite"/>
    </source>
</evidence>
<feature type="region of interest" description="Disordered" evidence="6">
    <location>
        <begin position="283"/>
        <end position="303"/>
    </location>
</feature>
<evidence type="ECO:0000256" key="1">
    <source>
        <dbReference type="ARBA" id="ARBA00009369"/>
    </source>
</evidence>
<dbReference type="NCBIfam" id="TIGR00219">
    <property type="entry name" value="mreC"/>
    <property type="match status" value="1"/>
</dbReference>
<feature type="domain" description="Rod shape-determining protein MreC beta-barrel core" evidence="8">
    <location>
        <begin position="136"/>
        <end position="274"/>
    </location>
</feature>
<evidence type="ECO:0000256" key="5">
    <source>
        <dbReference type="SAM" id="Coils"/>
    </source>
</evidence>
<keyword evidence="5" id="KW-0175">Coiled coil</keyword>